<name>A0A839V7K4_9GAMM</name>
<dbReference type="InterPro" id="IPR004175">
    <property type="entry name" value="RNA_CPDase"/>
</dbReference>
<dbReference type="PANTHER" id="PTHR35561">
    <property type="entry name" value="RNA 2',3'-CYCLIC PHOSPHODIESTERASE"/>
    <property type="match status" value="1"/>
</dbReference>
<dbReference type="RefSeq" id="WP_246389850.1">
    <property type="nucleotide sequence ID" value="NZ_JACHXP010000005.1"/>
</dbReference>
<comment type="catalytic activity">
    <reaction evidence="2">
        <text>a 3'-end 2',3'-cyclophospho-ribonucleotide-RNA + H2O = a 3'-end 2'-phospho-ribonucleotide-RNA + H(+)</text>
        <dbReference type="Rhea" id="RHEA:11828"/>
        <dbReference type="Rhea" id="RHEA-COMP:10464"/>
        <dbReference type="Rhea" id="RHEA-COMP:17353"/>
        <dbReference type="ChEBI" id="CHEBI:15377"/>
        <dbReference type="ChEBI" id="CHEBI:15378"/>
        <dbReference type="ChEBI" id="CHEBI:83064"/>
        <dbReference type="ChEBI" id="CHEBI:173113"/>
        <dbReference type="EC" id="3.1.4.58"/>
    </reaction>
</comment>
<feature type="short sequence motif" description="HXTX 1" evidence="2">
    <location>
        <begin position="43"/>
        <end position="46"/>
    </location>
</feature>
<evidence type="ECO:0000313" key="3">
    <source>
        <dbReference type="EMBL" id="MBB3190028.1"/>
    </source>
</evidence>
<dbReference type="GO" id="GO:0016874">
    <property type="term" value="F:ligase activity"/>
    <property type="evidence" value="ECO:0007669"/>
    <property type="project" value="UniProtKB-KW"/>
</dbReference>
<dbReference type="EMBL" id="JACHXP010000005">
    <property type="protein sequence ID" value="MBB3190028.1"/>
    <property type="molecule type" value="Genomic_DNA"/>
</dbReference>
<dbReference type="InterPro" id="IPR009097">
    <property type="entry name" value="Cyclic_Pdiesterase"/>
</dbReference>
<keyword evidence="3" id="KW-0436">Ligase</keyword>
<dbReference type="HAMAP" id="MF_01940">
    <property type="entry name" value="RNA_CPDase"/>
    <property type="match status" value="1"/>
</dbReference>
<gene>
    <name evidence="3" type="ORF">FHR94_001259</name>
</gene>
<dbReference type="AlphaFoldDB" id="A0A839V7K4"/>
<dbReference type="Gene3D" id="3.90.1140.10">
    <property type="entry name" value="Cyclic phosphodiesterase"/>
    <property type="match status" value="1"/>
</dbReference>
<comment type="caution">
    <text evidence="3">The sequence shown here is derived from an EMBL/GenBank/DDBJ whole genome shotgun (WGS) entry which is preliminary data.</text>
</comment>
<dbReference type="GO" id="GO:0004113">
    <property type="term" value="F:2',3'-cyclic-nucleotide 3'-phosphodiesterase activity"/>
    <property type="evidence" value="ECO:0007669"/>
    <property type="project" value="InterPro"/>
</dbReference>
<dbReference type="Proteomes" id="UP000547614">
    <property type="component" value="Unassembled WGS sequence"/>
</dbReference>
<organism evidence="3 4">
    <name type="scientific">Halomonas cerina</name>
    <dbReference type="NCBI Taxonomy" id="447424"/>
    <lineage>
        <taxon>Bacteria</taxon>
        <taxon>Pseudomonadati</taxon>
        <taxon>Pseudomonadota</taxon>
        <taxon>Gammaproteobacteria</taxon>
        <taxon>Oceanospirillales</taxon>
        <taxon>Halomonadaceae</taxon>
        <taxon>Halomonas</taxon>
    </lineage>
</organism>
<evidence type="ECO:0000313" key="4">
    <source>
        <dbReference type="Proteomes" id="UP000547614"/>
    </source>
</evidence>
<comment type="similarity">
    <text evidence="2">Belongs to the 2H phosphoesterase superfamily. ThpR family.</text>
</comment>
<dbReference type="PANTHER" id="PTHR35561:SF1">
    <property type="entry name" value="RNA 2',3'-CYCLIC PHOSPHODIESTERASE"/>
    <property type="match status" value="1"/>
</dbReference>
<proteinExistence type="inferred from homology"/>
<accession>A0A839V7K4</accession>
<sequence>MATAMRLFLGLFPPPEVRARLGALAEAAQAHCGGRRMPDDSLHLTLAFLGDQPAERTEALGDWLRHQTILPGHWRLDRWGHFRRPGIVWVGSARPTPALKALQGELWAGLEALGIGGRPERFVPHITLLRKATRPPGPELPHIAISWVYTRVELIQSVLTQQGSHYRTLARTVLPEEIP</sequence>
<keyword evidence="1 2" id="KW-0378">Hydrolase</keyword>
<keyword evidence="4" id="KW-1185">Reference proteome</keyword>
<feature type="active site" description="Proton donor" evidence="2">
    <location>
        <position position="43"/>
    </location>
</feature>
<dbReference type="EC" id="3.1.4.58" evidence="2"/>
<comment type="function">
    <text evidence="2">Hydrolyzes RNA 2',3'-cyclic phosphodiester to an RNA 2'-phosphomonoester.</text>
</comment>
<dbReference type="NCBIfam" id="TIGR02258">
    <property type="entry name" value="2_5_ligase"/>
    <property type="match status" value="1"/>
</dbReference>
<reference evidence="3 4" key="1">
    <citation type="submission" date="2020-08" db="EMBL/GenBank/DDBJ databases">
        <title>Genomic Encyclopedia of Type Strains, Phase III (KMG-III): the genomes of soil and plant-associated and newly described type strains.</title>
        <authorList>
            <person name="Whitman W."/>
        </authorList>
    </citation>
    <scope>NUCLEOTIDE SEQUENCE [LARGE SCALE GENOMIC DNA]</scope>
    <source>
        <strain evidence="3 4">CECT 7282</strain>
    </source>
</reference>
<feature type="short sequence motif" description="HXTX 2" evidence="2">
    <location>
        <begin position="125"/>
        <end position="128"/>
    </location>
</feature>
<dbReference type="GO" id="GO:0008664">
    <property type="term" value="F:RNA 2',3'-cyclic 3'-phosphodiesterase activity"/>
    <property type="evidence" value="ECO:0007669"/>
    <property type="project" value="UniProtKB-EC"/>
</dbReference>
<evidence type="ECO:0000256" key="1">
    <source>
        <dbReference type="ARBA" id="ARBA00022801"/>
    </source>
</evidence>
<feature type="active site" description="Proton acceptor" evidence="2">
    <location>
        <position position="125"/>
    </location>
</feature>
<dbReference type="Pfam" id="PF13563">
    <property type="entry name" value="2_5_RNA_ligase2"/>
    <property type="match status" value="1"/>
</dbReference>
<evidence type="ECO:0000256" key="2">
    <source>
        <dbReference type="HAMAP-Rule" id="MF_01940"/>
    </source>
</evidence>
<dbReference type="SUPFAM" id="SSF55144">
    <property type="entry name" value="LigT-like"/>
    <property type="match status" value="1"/>
</dbReference>
<protein>
    <recommendedName>
        <fullName evidence="2">RNA 2',3'-cyclic phosphodiesterase</fullName>
        <shortName evidence="2">RNA 2',3'-CPDase</shortName>
        <ecNumber evidence="2">3.1.4.58</ecNumber>
    </recommendedName>
</protein>